<accession>A0A1I5B0Q9</accession>
<dbReference type="EMBL" id="FOUZ01000020">
    <property type="protein sequence ID" value="SFN68308.1"/>
    <property type="molecule type" value="Genomic_DNA"/>
</dbReference>
<dbReference type="RefSeq" id="WP_143080493.1">
    <property type="nucleotide sequence ID" value="NZ_FOUZ01000020.1"/>
</dbReference>
<reference evidence="3" key="1">
    <citation type="submission" date="2016-10" db="EMBL/GenBank/DDBJ databases">
        <authorList>
            <person name="Varghese N."/>
            <person name="Submissions S."/>
        </authorList>
    </citation>
    <scope>NUCLEOTIDE SEQUENCE [LARGE SCALE GENOMIC DNA]</scope>
    <source>
        <strain evidence="3">XJ109</strain>
    </source>
</reference>
<name>A0A1I5B0Q9_9FLAO</name>
<sequence>MKKIFILFISLTISILTFGQTNVNEKYIQAQKLLKADDIKGAYSLLKELKPQVATKDSLYNYVVWYYVATASEIESEYRKKEDYSNSLKYGLEALQTIQENKQYFDEKFSEKEPWMNKNIIVSYFGLGQIENAKKYKEKLYQGYKDKTLPKGIDGYFNYDFFKLKDKNIWGYEWYPELPDDRFSGSFTKVVYYVYSTNEDGTDKDQLFRFHVLMYHQDNKDTKFDYLLERQIETDEATVSGSYYQYTYKKDIDYIKLKEDIKEILTKEIEPSSRRIISKRK</sequence>
<evidence type="ECO:0008006" key="4">
    <source>
        <dbReference type="Google" id="ProtNLM"/>
    </source>
</evidence>
<keyword evidence="1" id="KW-0732">Signal</keyword>
<dbReference type="Proteomes" id="UP000199149">
    <property type="component" value="Unassembled WGS sequence"/>
</dbReference>
<evidence type="ECO:0000313" key="3">
    <source>
        <dbReference type="Proteomes" id="UP000199149"/>
    </source>
</evidence>
<feature type="signal peptide" evidence="1">
    <location>
        <begin position="1"/>
        <end position="19"/>
    </location>
</feature>
<dbReference type="OrthoDB" id="1418830at2"/>
<organism evidence="2 3">
    <name type="scientific">Algoriella xinjiangensis</name>
    <dbReference type="NCBI Taxonomy" id="684065"/>
    <lineage>
        <taxon>Bacteria</taxon>
        <taxon>Pseudomonadati</taxon>
        <taxon>Bacteroidota</taxon>
        <taxon>Flavobacteriia</taxon>
        <taxon>Flavobacteriales</taxon>
        <taxon>Weeksellaceae</taxon>
        <taxon>Algoriella</taxon>
    </lineage>
</organism>
<feature type="chain" id="PRO_5011636119" description="Tetratricopeptide repeat-containing protein" evidence="1">
    <location>
        <begin position="20"/>
        <end position="281"/>
    </location>
</feature>
<keyword evidence="3" id="KW-1185">Reference proteome</keyword>
<dbReference type="AlphaFoldDB" id="A0A1I5B0Q9"/>
<evidence type="ECO:0000313" key="2">
    <source>
        <dbReference type="EMBL" id="SFN68308.1"/>
    </source>
</evidence>
<proteinExistence type="predicted"/>
<protein>
    <recommendedName>
        <fullName evidence="4">Tetratricopeptide repeat-containing protein</fullName>
    </recommendedName>
</protein>
<dbReference type="STRING" id="684065.SAMN05421738_1203"/>
<gene>
    <name evidence="2" type="ORF">SAMN05421738_1203</name>
</gene>
<evidence type="ECO:0000256" key="1">
    <source>
        <dbReference type="SAM" id="SignalP"/>
    </source>
</evidence>